<evidence type="ECO:0000313" key="2">
    <source>
        <dbReference type="Proteomes" id="UP000054018"/>
    </source>
</evidence>
<evidence type="ECO:0000313" key="1">
    <source>
        <dbReference type="EMBL" id="KIK23529.1"/>
    </source>
</evidence>
<name>A0A0C9ZCA1_9AGAM</name>
<organism evidence="1 2">
    <name type="scientific">Pisolithus microcarpus 441</name>
    <dbReference type="NCBI Taxonomy" id="765257"/>
    <lineage>
        <taxon>Eukaryota</taxon>
        <taxon>Fungi</taxon>
        <taxon>Dikarya</taxon>
        <taxon>Basidiomycota</taxon>
        <taxon>Agaricomycotina</taxon>
        <taxon>Agaricomycetes</taxon>
        <taxon>Agaricomycetidae</taxon>
        <taxon>Boletales</taxon>
        <taxon>Sclerodermatineae</taxon>
        <taxon>Pisolithaceae</taxon>
        <taxon>Pisolithus</taxon>
    </lineage>
</organism>
<dbReference type="OrthoDB" id="3261439at2759"/>
<gene>
    <name evidence="1" type="ORF">PISMIDRAFT_679261</name>
</gene>
<dbReference type="HOGENOM" id="CLU_175705_0_0_1"/>
<dbReference type="AlphaFoldDB" id="A0A0C9ZCA1"/>
<protein>
    <submittedName>
        <fullName evidence="1">Uncharacterized protein</fullName>
    </submittedName>
</protein>
<reference evidence="1 2" key="1">
    <citation type="submission" date="2014-04" db="EMBL/GenBank/DDBJ databases">
        <authorList>
            <consortium name="DOE Joint Genome Institute"/>
            <person name="Kuo A."/>
            <person name="Kohler A."/>
            <person name="Costa M.D."/>
            <person name="Nagy L.G."/>
            <person name="Floudas D."/>
            <person name="Copeland A."/>
            <person name="Barry K.W."/>
            <person name="Cichocki N."/>
            <person name="Veneault-Fourrey C."/>
            <person name="LaButti K."/>
            <person name="Lindquist E.A."/>
            <person name="Lipzen A."/>
            <person name="Lundell T."/>
            <person name="Morin E."/>
            <person name="Murat C."/>
            <person name="Sun H."/>
            <person name="Tunlid A."/>
            <person name="Henrissat B."/>
            <person name="Grigoriev I.V."/>
            <person name="Hibbett D.S."/>
            <person name="Martin F."/>
            <person name="Nordberg H.P."/>
            <person name="Cantor M.N."/>
            <person name="Hua S.X."/>
        </authorList>
    </citation>
    <scope>NUCLEOTIDE SEQUENCE [LARGE SCALE GENOMIC DNA]</scope>
    <source>
        <strain evidence="1 2">441</strain>
    </source>
</reference>
<proteinExistence type="predicted"/>
<dbReference type="Proteomes" id="UP000054018">
    <property type="component" value="Unassembled WGS sequence"/>
</dbReference>
<reference evidence="2" key="2">
    <citation type="submission" date="2015-01" db="EMBL/GenBank/DDBJ databases">
        <title>Evolutionary Origins and Diversification of the Mycorrhizal Mutualists.</title>
        <authorList>
            <consortium name="DOE Joint Genome Institute"/>
            <consortium name="Mycorrhizal Genomics Consortium"/>
            <person name="Kohler A."/>
            <person name="Kuo A."/>
            <person name="Nagy L.G."/>
            <person name="Floudas D."/>
            <person name="Copeland A."/>
            <person name="Barry K.W."/>
            <person name="Cichocki N."/>
            <person name="Veneault-Fourrey C."/>
            <person name="LaButti K."/>
            <person name="Lindquist E.A."/>
            <person name="Lipzen A."/>
            <person name="Lundell T."/>
            <person name="Morin E."/>
            <person name="Murat C."/>
            <person name="Riley R."/>
            <person name="Ohm R."/>
            <person name="Sun H."/>
            <person name="Tunlid A."/>
            <person name="Henrissat B."/>
            <person name="Grigoriev I.V."/>
            <person name="Hibbett D.S."/>
            <person name="Martin F."/>
        </authorList>
    </citation>
    <scope>NUCLEOTIDE SEQUENCE [LARGE SCALE GENOMIC DNA]</scope>
    <source>
        <strain evidence="2">441</strain>
    </source>
</reference>
<dbReference type="EMBL" id="KN833725">
    <property type="protein sequence ID" value="KIK23529.1"/>
    <property type="molecule type" value="Genomic_DNA"/>
</dbReference>
<keyword evidence="2" id="KW-1185">Reference proteome</keyword>
<accession>A0A0C9ZCA1</accession>
<sequence>MEPTSKATTNQPQAAVQMSVVNPAPANNTQNHEHHAKRIRGGGAAKDCFLGALECFLCFECCKGLCECCADIICCPCEMCC</sequence>